<dbReference type="InterPro" id="IPR032466">
    <property type="entry name" value="Metal_Hydrolase"/>
</dbReference>
<dbReference type="Proteomes" id="UP000502706">
    <property type="component" value="Chromosome"/>
</dbReference>
<accession>A0A6G8PV96</accession>
<dbReference type="GO" id="GO:0070573">
    <property type="term" value="F:metallodipeptidase activity"/>
    <property type="evidence" value="ECO:0007669"/>
    <property type="project" value="InterPro"/>
</dbReference>
<protein>
    <submittedName>
        <fullName evidence="1">Peptidase</fullName>
    </submittedName>
</protein>
<evidence type="ECO:0000313" key="1">
    <source>
        <dbReference type="EMBL" id="QIN78114.1"/>
    </source>
</evidence>
<gene>
    <name evidence="1" type="ORF">GBA65_05860</name>
</gene>
<dbReference type="RefSeq" id="WP_166395789.1">
    <property type="nucleotide sequence ID" value="NZ_CP045121.1"/>
</dbReference>
<dbReference type="InterPro" id="IPR008257">
    <property type="entry name" value="Pept_M19"/>
</dbReference>
<proteinExistence type="predicted"/>
<organism evidence="1 2">
    <name type="scientific">Rubrobacter marinus</name>
    <dbReference type="NCBI Taxonomy" id="2653852"/>
    <lineage>
        <taxon>Bacteria</taxon>
        <taxon>Bacillati</taxon>
        <taxon>Actinomycetota</taxon>
        <taxon>Rubrobacteria</taxon>
        <taxon>Rubrobacterales</taxon>
        <taxon>Rubrobacteraceae</taxon>
        <taxon>Rubrobacter</taxon>
    </lineage>
</organism>
<dbReference type="PROSITE" id="PS51365">
    <property type="entry name" value="RENAL_DIPEPTIDASE_2"/>
    <property type="match status" value="1"/>
</dbReference>
<dbReference type="SUPFAM" id="SSF51556">
    <property type="entry name" value="Metallo-dependent hydrolases"/>
    <property type="match status" value="1"/>
</dbReference>
<dbReference type="Pfam" id="PF01244">
    <property type="entry name" value="Peptidase_M19"/>
    <property type="match status" value="1"/>
</dbReference>
<dbReference type="PANTHER" id="PTHR10443:SF12">
    <property type="entry name" value="DIPEPTIDASE"/>
    <property type="match status" value="1"/>
</dbReference>
<sequence length="350" mass="37646">MGRDAFPVVFDGHNDVLLRLGGPDGGGPGAFFERGDRGHLDLPRAREGGFGGGFFAVWIPSPREQTPAPGRTPGSLPPALDAAYALRRSMAATAMLFGIEDRSDGKFRVVRTAAELRRCLDEGVMPAVLHFEGADAIDTDLDALHVLYRAGLRSLGLVWGRPNAFAEGVAVHFRRSPDTGPGLTEAGRELVRACNDLRIMIDLSHLNERGFWDVAALTDAPLVASHSNAYALCPSSRNLTDPQLDAIAASDGMVGLNFAVNFLREDAARDASTPLDVMVRQIDHLVERVGIDGVGFGSDFDGVLISQEIGDVSGLPKLLSALGDRGYDDGALRKLAHENWVRVLRKTWGE</sequence>
<evidence type="ECO:0000313" key="2">
    <source>
        <dbReference type="Proteomes" id="UP000502706"/>
    </source>
</evidence>
<reference evidence="1 2" key="1">
    <citation type="submission" date="2019-10" db="EMBL/GenBank/DDBJ databases">
        <title>Rubrobacter sp nov SCSIO 52915 isolated from a deep-sea sediment in the South China Sea.</title>
        <authorList>
            <person name="Chen R.W."/>
        </authorList>
    </citation>
    <scope>NUCLEOTIDE SEQUENCE [LARGE SCALE GENOMIC DNA]</scope>
    <source>
        <strain evidence="1 2">SCSIO 52915</strain>
    </source>
</reference>
<dbReference type="EMBL" id="CP045121">
    <property type="protein sequence ID" value="QIN78114.1"/>
    <property type="molecule type" value="Genomic_DNA"/>
</dbReference>
<dbReference type="CDD" id="cd01301">
    <property type="entry name" value="rDP_like"/>
    <property type="match status" value="1"/>
</dbReference>
<name>A0A6G8PV96_9ACTN</name>
<dbReference type="PANTHER" id="PTHR10443">
    <property type="entry name" value="MICROSOMAL DIPEPTIDASE"/>
    <property type="match status" value="1"/>
</dbReference>
<dbReference type="Gene3D" id="3.20.20.140">
    <property type="entry name" value="Metal-dependent hydrolases"/>
    <property type="match status" value="1"/>
</dbReference>
<keyword evidence="2" id="KW-1185">Reference proteome</keyword>
<dbReference type="AlphaFoldDB" id="A0A6G8PV96"/>
<dbReference type="GO" id="GO:0006508">
    <property type="term" value="P:proteolysis"/>
    <property type="evidence" value="ECO:0007669"/>
    <property type="project" value="InterPro"/>
</dbReference>
<dbReference type="KEGG" id="rmar:GBA65_05860"/>